<gene>
    <name evidence="2" type="ORF">TcWFU_005621</name>
</gene>
<evidence type="ECO:0000313" key="3">
    <source>
        <dbReference type="Proteomes" id="UP001651158"/>
    </source>
</evidence>
<comment type="caution">
    <text evidence="2">The sequence shown here is derived from an EMBL/GenBank/DDBJ whole genome shotgun (WGS) entry which is preliminary data.</text>
</comment>
<reference evidence="2 3" key="1">
    <citation type="journal article" date="2022" name="Front. Cell. Infect. Microbiol.">
        <title>The Genomes of Two Strains of Taenia crassiceps the Animal Model for the Study of Human Cysticercosis.</title>
        <authorList>
            <person name="Bobes R.J."/>
            <person name="Estrada K."/>
            <person name="Rios-Valencia D.G."/>
            <person name="Calderon-Gallegos A."/>
            <person name="de la Torre P."/>
            <person name="Carrero J.C."/>
            <person name="Sanchez-Flores A."/>
            <person name="Laclette J.P."/>
        </authorList>
    </citation>
    <scope>NUCLEOTIDE SEQUENCE [LARGE SCALE GENOMIC DNA]</scope>
    <source>
        <strain evidence="2">WFUcys</strain>
    </source>
</reference>
<protein>
    <submittedName>
        <fullName evidence="2">Uncharacterized protein</fullName>
    </submittedName>
</protein>
<evidence type="ECO:0000313" key="2">
    <source>
        <dbReference type="EMBL" id="KAL5112187.1"/>
    </source>
</evidence>
<name>A0ABR4QRH4_9CEST</name>
<evidence type="ECO:0000256" key="1">
    <source>
        <dbReference type="SAM" id="MobiDB-lite"/>
    </source>
</evidence>
<proteinExistence type="predicted"/>
<accession>A0ABR4QRH4</accession>
<dbReference type="Proteomes" id="UP001651158">
    <property type="component" value="Unassembled WGS sequence"/>
</dbReference>
<organism evidence="2 3">
    <name type="scientific">Taenia crassiceps</name>
    <dbReference type="NCBI Taxonomy" id="6207"/>
    <lineage>
        <taxon>Eukaryota</taxon>
        <taxon>Metazoa</taxon>
        <taxon>Spiralia</taxon>
        <taxon>Lophotrochozoa</taxon>
        <taxon>Platyhelminthes</taxon>
        <taxon>Cestoda</taxon>
        <taxon>Eucestoda</taxon>
        <taxon>Cyclophyllidea</taxon>
        <taxon>Taeniidae</taxon>
        <taxon>Taenia</taxon>
    </lineage>
</organism>
<sequence length="101" mass="10739">MKSGPDTLPQLILISSDTNFCITVKTGGSFQSRTPSPPSSPHHGMRVQYSIPGAACCLLYRCTLSKCNAKNLMGRQVSAALQRDPGSDPDPDPDPNPNPNA</sequence>
<feature type="region of interest" description="Disordered" evidence="1">
    <location>
        <begin position="78"/>
        <end position="101"/>
    </location>
</feature>
<dbReference type="EMBL" id="JAKROA010000001">
    <property type="protein sequence ID" value="KAL5112187.1"/>
    <property type="molecule type" value="Genomic_DNA"/>
</dbReference>
<keyword evidence="3" id="KW-1185">Reference proteome</keyword>